<comment type="caution">
    <text evidence="1">The sequence shown here is derived from an EMBL/GenBank/DDBJ whole genome shotgun (WGS) entry which is preliminary data.</text>
</comment>
<evidence type="ECO:0000313" key="1">
    <source>
        <dbReference type="EMBL" id="OAC99886.1"/>
    </source>
</evidence>
<proteinExistence type="predicted"/>
<evidence type="ECO:0000313" key="2">
    <source>
        <dbReference type="Proteomes" id="UP000077051"/>
    </source>
</evidence>
<gene>
    <name evidence="1" type="ORF">MUCCIDRAFT_113331</name>
</gene>
<reference evidence="1 2" key="1">
    <citation type="submission" date="2015-06" db="EMBL/GenBank/DDBJ databases">
        <title>Expansion of signal transduction pathways in fungi by whole-genome duplication.</title>
        <authorList>
            <consortium name="DOE Joint Genome Institute"/>
            <person name="Corrochano L.M."/>
            <person name="Kuo A."/>
            <person name="Marcet-Houben M."/>
            <person name="Polaino S."/>
            <person name="Salamov A."/>
            <person name="Villalobos J.M."/>
            <person name="Alvarez M.I."/>
            <person name="Avalos J."/>
            <person name="Benito E.P."/>
            <person name="Benoit I."/>
            <person name="Burger G."/>
            <person name="Camino L.P."/>
            <person name="Canovas D."/>
            <person name="Cerda-Olmedo E."/>
            <person name="Cheng J.-F."/>
            <person name="Dominguez A."/>
            <person name="Elias M."/>
            <person name="Eslava A.P."/>
            <person name="Glaser F."/>
            <person name="Grimwood J."/>
            <person name="Gutierrez G."/>
            <person name="Heitman J."/>
            <person name="Henrissat B."/>
            <person name="Iturriaga E.A."/>
            <person name="Lang B.F."/>
            <person name="Lavin J.L."/>
            <person name="Lee S."/>
            <person name="Li W."/>
            <person name="Lindquist E."/>
            <person name="Lopez-Garcia S."/>
            <person name="Luque E.M."/>
            <person name="Marcos A.T."/>
            <person name="Martin J."/>
            <person name="Mccluskey K."/>
            <person name="Medina H.R."/>
            <person name="Miralles-Duran A."/>
            <person name="Miyazaki A."/>
            <person name="Munoz-Torres E."/>
            <person name="Oguiza J.A."/>
            <person name="Ohm R."/>
            <person name="Olmedo M."/>
            <person name="Orejas M."/>
            <person name="Ortiz-Castellanos L."/>
            <person name="Pisabarro A.G."/>
            <person name="Rodriguez-Romero J."/>
            <person name="Ruiz-Herrera J."/>
            <person name="Ruiz-Vazquez R."/>
            <person name="Sanz C."/>
            <person name="Schackwitz W."/>
            <person name="Schmutz J."/>
            <person name="Shahriari M."/>
            <person name="Shelest E."/>
            <person name="Silva-Franco F."/>
            <person name="Soanes D."/>
            <person name="Syed K."/>
            <person name="Tagua V.G."/>
            <person name="Talbot N.J."/>
            <person name="Thon M."/>
            <person name="De Vries R.P."/>
            <person name="Wiebenga A."/>
            <person name="Yadav J.S."/>
            <person name="Braun E.L."/>
            <person name="Baker S."/>
            <person name="Garre V."/>
            <person name="Horwitz B."/>
            <person name="Torres-Martinez S."/>
            <person name="Idnurm A."/>
            <person name="Herrera-Estrella A."/>
            <person name="Gabaldon T."/>
            <person name="Grigoriev I.V."/>
        </authorList>
    </citation>
    <scope>NUCLEOTIDE SEQUENCE [LARGE SCALE GENOMIC DNA]</scope>
    <source>
        <strain evidence="1 2">CBS 277.49</strain>
    </source>
</reference>
<dbReference type="Proteomes" id="UP000077051">
    <property type="component" value="Unassembled WGS sequence"/>
</dbReference>
<protein>
    <submittedName>
        <fullName evidence="1">Uncharacterized protein</fullName>
    </submittedName>
</protein>
<keyword evidence="2" id="KW-1185">Reference proteome</keyword>
<dbReference type="AlphaFoldDB" id="A0A162YPL2"/>
<dbReference type="VEuPathDB" id="FungiDB:MUCCIDRAFT_113331"/>
<name>A0A162YPL2_MUCCL</name>
<organism evidence="1 2">
    <name type="scientific">Mucor lusitanicus CBS 277.49</name>
    <dbReference type="NCBI Taxonomy" id="747725"/>
    <lineage>
        <taxon>Eukaryota</taxon>
        <taxon>Fungi</taxon>
        <taxon>Fungi incertae sedis</taxon>
        <taxon>Mucoromycota</taxon>
        <taxon>Mucoromycotina</taxon>
        <taxon>Mucoromycetes</taxon>
        <taxon>Mucorales</taxon>
        <taxon>Mucorineae</taxon>
        <taxon>Mucoraceae</taxon>
        <taxon>Mucor</taxon>
    </lineage>
</organism>
<dbReference type="EMBL" id="AMYB01000007">
    <property type="protein sequence ID" value="OAC99886.1"/>
    <property type="molecule type" value="Genomic_DNA"/>
</dbReference>
<accession>A0A162YPL2</accession>
<sequence>MASTKKITSAPTTSNNLQRKPITLELICCAAVKEIDRRRYPYEQLWLSQNEWPGD</sequence>